<dbReference type="EMBL" id="JANKHH010000004">
    <property type="protein sequence ID" value="MCR2833802.1"/>
    <property type="molecule type" value="Genomic_DNA"/>
</dbReference>
<comment type="catalytic activity">
    <reaction evidence="1">
        <text>ATP + protein L-histidine = ADP + protein N-phospho-L-histidine.</text>
        <dbReference type="EC" id="2.7.13.3"/>
    </reaction>
</comment>
<dbReference type="PANTHER" id="PTHR43065:SF10">
    <property type="entry name" value="PEROXIDE STRESS-ACTIVATED HISTIDINE KINASE MAK3"/>
    <property type="match status" value="1"/>
</dbReference>
<gene>
    <name evidence="10" type="ORF">NSO95_07570</name>
</gene>
<dbReference type="Gene3D" id="3.30.565.10">
    <property type="entry name" value="Histidine kinase-like ATPase, C-terminal domain"/>
    <property type="match status" value="1"/>
</dbReference>
<reference evidence="10 11" key="1">
    <citation type="submission" date="2022-08" db="EMBL/GenBank/DDBJ databases">
        <title>Polyphasic taxonomy analysis of Qipengyuania sp.RS5-5.</title>
        <authorList>
            <person name="Xamxidin M."/>
            <person name="Wu M."/>
        </authorList>
    </citation>
    <scope>NUCLEOTIDE SEQUENCE [LARGE SCALE GENOMIC DNA]</scope>
    <source>
        <strain evidence="10 11">RS5-5</strain>
    </source>
</reference>
<dbReference type="Pfam" id="PF02518">
    <property type="entry name" value="HATPase_c"/>
    <property type="match status" value="1"/>
</dbReference>
<evidence type="ECO:0000313" key="10">
    <source>
        <dbReference type="EMBL" id="MCR2833802.1"/>
    </source>
</evidence>
<dbReference type="SMART" id="SM00387">
    <property type="entry name" value="HATPase_c"/>
    <property type="match status" value="1"/>
</dbReference>
<evidence type="ECO:0000256" key="1">
    <source>
        <dbReference type="ARBA" id="ARBA00000085"/>
    </source>
</evidence>
<evidence type="ECO:0000256" key="4">
    <source>
        <dbReference type="ARBA" id="ARBA00022679"/>
    </source>
</evidence>
<evidence type="ECO:0000256" key="7">
    <source>
        <dbReference type="ARBA" id="ARBA00022840"/>
    </source>
</evidence>
<dbReference type="GO" id="GO:0005524">
    <property type="term" value="F:ATP binding"/>
    <property type="evidence" value="ECO:0007669"/>
    <property type="project" value="UniProtKB-KW"/>
</dbReference>
<dbReference type="PRINTS" id="PR00344">
    <property type="entry name" value="BCTRLSENSOR"/>
</dbReference>
<dbReference type="InterPro" id="IPR013656">
    <property type="entry name" value="PAS_4"/>
</dbReference>
<dbReference type="SMART" id="SM00091">
    <property type="entry name" value="PAS"/>
    <property type="match status" value="1"/>
</dbReference>
<dbReference type="InterPro" id="IPR003594">
    <property type="entry name" value="HATPase_dom"/>
</dbReference>
<dbReference type="SUPFAM" id="SSF55874">
    <property type="entry name" value="ATPase domain of HSP90 chaperone/DNA topoisomerase II/histidine kinase"/>
    <property type="match status" value="1"/>
</dbReference>
<dbReference type="InterPro" id="IPR004358">
    <property type="entry name" value="Sig_transdc_His_kin-like_C"/>
</dbReference>
<dbReference type="Pfam" id="PF08448">
    <property type="entry name" value="PAS_4"/>
    <property type="match status" value="1"/>
</dbReference>
<dbReference type="SUPFAM" id="SSF55785">
    <property type="entry name" value="PYP-like sensor domain (PAS domain)"/>
    <property type="match status" value="1"/>
</dbReference>
<keyword evidence="3" id="KW-0597">Phosphoprotein</keyword>
<keyword evidence="4" id="KW-0808">Transferase</keyword>
<dbReference type="PANTHER" id="PTHR43065">
    <property type="entry name" value="SENSOR HISTIDINE KINASE"/>
    <property type="match status" value="1"/>
</dbReference>
<dbReference type="InterPro" id="IPR036890">
    <property type="entry name" value="HATPase_C_sf"/>
</dbReference>
<comment type="caution">
    <text evidence="10">The sequence shown here is derived from an EMBL/GenBank/DDBJ whole genome shotgun (WGS) entry which is preliminary data.</text>
</comment>
<dbReference type="InterPro" id="IPR003661">
    <property type="entry name" value="HisK_dim/P_dom"/>
</dbReference>
<evidence type="ECO:0000259" key="9">
    <source>
        <dbReference type="PROSITE" id="PS50109"/>
    </source>
</evidence>
<dbReference type="Gene3D" id="1.10.287.130">
    <property type="match status" value="1"/>
</dbReference>
<keyword evidence="7 10" id="KW-0067">ATP-binding</keyword>
<dbReference type="InterPro" id="IPR035965">
    <property type="entry name" value="PAS-like_dom_sf"/>
</dbReference>
<evidence type="ECO:0000256" key="8">
    <source>
        <dbReference type="ARBA" id="ARBA00023012"/>
    </source>
</evidence>
<feature type="domain" description="Histidine kinase" evidence="9">
    <location>
        <begin position="132"/>
        <end position="353"/>
    </location>
</feature>
<evidence type="ECO:0000256" key="6">
    <source>
        <dbReference type="ARBA" id="ARBA00022777"/>
    </source>
</evidence>
<accession>A0ABT1XQD7</accession>
<organism evidence="10 11">
    <name type="scientific">Parerythrobacter lacustris</name>
    <dbReference type="NCBI Taxonomy" id="2969984"/>
    <lineage>
        <taxon>Bacteria</taxon>
        <taxon>Pseudomonadati</taxon>
        <taxon>Pseudomonadota</taxon>
        <taxon>Alphaproteobacteria</taxon>
        <taxon>Sphingomonadales</taxon>
        <taxon>Erythrobacteraceae</taxon>
        <taxon>Parerythrobacter</taxon>
    </lineage>
</organism>
<evidence type="ECO:0000313" key="11">
    <source>
        <dbReference type="Proteomes" id="UP001206067"/>
    </source>
</evidence>
<protein>
    <recommendedName>
        <fullName evidence="2">histidine kinase</fullName>
        <ecNumber evidence="2">2.7.13.3</ecNumber>
    </recommendedName>
</protein>
<dbReference type="PROSITE" id="PS50109">
    <property type="entry name" value="HIS_KIN"/>
    <property type="match status" value="1"/>
</dbReference>
<evidence type="ECO:0000256" key="2">
    <source>
        <dbReference type="ARBA" id="ARBA00012438"/>
    </source>
</evidence>
<dbReference type="SUPFAM" id="SSF47384">
    <property type="entry name" value="Homodimeric domain of signal transducing histidine kinase"/>
    <property type="match status" value="1"/>
</dbReference>
<keyword evidence="6" id="KW-0418">Kinase</keyword>
<dbReference type="RefSeq" id="WP_257595582.1">
    <property type="nucleotide sequence ID" value="NZ_JANKHH010000004.1"/>
</dbReference>
<dbReference type="InterPro" id="IPR000014">
    <property type="entry name" value="PAS"/>
</dbReference>
<evidence type="ECO:0000256" key="3">
    <source>
        <dbReference type="ARBA" id="ARBA00022553"/>
    </source>
</evidence>
<keyword evidence="5" id="KW-0547">Nucleotide-binding</keyword>
<dbReference type="Pfam" id="PF00512">
    <property type="entry name" value="HisKA"/>
    <property type="match status" value="1"/>
</dbReference>
<dbReference type="CDD" id="cd00130">
    <property type="entry name" value="PAS"/>
    <property type="match status" value="1"/>
</dbReference>
<dbReference type="Proteomes" id="UP001206067">
    <property type="component" value="Unassembled WGS sequence"/>
</dbReference>
<dbReference type="CDD" id="cd00082">
    <property type="entry name" value="HisKA"/>
    <property type="match status" value="1"/>
</dbReference>
<proteinExistence type="predicted"/>
<keyword evidence="8" id="KW-0902">Two-component regulatory system</keyword>
<evidence type="ECO:0000256" key="5">
    <source>
        <dbReference type="ARBA" id="ARBA00022741"/>
    </source>
</evidence>
<name>A0ABT1XQD7_9SPHN</name>
<dbReference type="InterPro" id="IPR036097">
    <property type="entry name" value="HisK_dim/P_sf"/>
</dbReference>
<dbReference type="InterPro" id="IPR005467">
    <property type="entry name" value="His_kinase_dom"/>
</dbReference>
<dbReference type="SMART" id="SM00388">
    <property type="entry name" value="HisKA"/>
    <property type="match status" value="1"/>
</dbReference>
<dbReference type="EC" id="2.7.13.3" evidence="2"/>
<keyword evidence="11" id="KW-1185">Reference proteome</keyword>
<sequence length="361" mass="38875">MTLSAKAPDPRAQISGLVFALIVLDPHFVVVEANPAAEDLLGQSAKRLVGMVLSDLLDLRGSGVENRLDRENAQLIARGVMIGIAGHERRVNLTVSPLSTHLGWRVLTLTDAGQEDMAANSGPDVSLKAPSILAHEIKNPLAAIRGAGQLLARKLEQGDRALTDVISEEVDRIARLIDRMQELGSNTQEPVGPVNLHESIRKAIATSRARPGTMVEFVEEFDPSLPPVLANRDLLEQVLINLIVNAIDACSDRDEPRISIRTRFVSGLAANVLRFGTAVRLPIEVSVADNGPGLDPSLAEHIFEPFVTSKRNGQGLGLPLVKKMVGDMGGRVSHRRDPKAGLTIFKIHLALSDRPPETANG</sequence>
<dbReference type="Gene3D" id="3.30.450.20">
    <property type="entry name" value="PAS domain"/>
    <property type="match status" value="1"/>
</dbReference>